<comment type="subcellular location">
    <subcellularLocation>
        <location evidence="1">Golgi apparatus</location>
    </subcellularLocation>
</comment>
<feature type="compositionally biased region" description="Acidic residues" evidence="4">
    <location>
        <begin position="1"/>
        <end position="11"/>
    </location>
</feature>
<evidence type="ECO:0000313" key="7">
    <source>
        <dbReference type="Proteomes" id="UP000828390"/>
    </source>
</evidence>
<comment type="caution">
    <text evidence="6">The sequence shown here is derived from an EMBL/GenBank/DDBJ whole genome shotgun (WGS) entry which is preliminary data.</text>
</comment>
<dbReference type="SUPFAM" id="SSF52972">
    <property type="entry name" value="ITPase-like"/>
    <property type="match status" value="1"/>
</dbReference>
<dbReference type="OrthoDB" id="4968544at2759"/>
<proteinExistence type="inferred from homology"/>
<dbReference type="InterPro" id="IPR026534">
    <property type="entry name" value="PRRC1"/>
</dbReference>
<evidence type="ECO:0000259" key="5">
    <source>
        <dbReference type="Pfam" id="PF01931"/>
    </source>
</evidence>
<feature type="compositionally biased region" description="Polar residues" evidence="4">
    <location>
        <begin position="115"/>
        <end position="124"/>
    </location>
</feature>
<dbReference type="AlphaFoldDB" id="A0A9D4QST9"/>
<dbReference type="PANTHER" id="PTHR23276">
    <property type="entry name" value="PROTEIN PRRC1"/>
    <property type="match status" value="1"/>
</dbReference>
<organism evidence="6 7">
    <name type="scientific">Dreissena polymorpha</name>
    <name type="common">Zebra mussel</name>
    <name type="synonym">Mytilus polymorpha</name>
    <dbReference type="NCBI Taxonomy" id="45954"/>
    <lineage>
        <taxon>Eukaryota</taxon>
        <taxon>Metazoa</taxon>
        <taxon>Spiralia</taxon>
        <taxon>Lophotrochozoa</taxon>
        <taxon>Mollusca</taxon>
        <taxon>Bivalvia</taxon>
        <taxon>Autobranchia</taxon>
        <taxon>Heteroconchia</taxon>
        <taxon>Euheterodonta</taxon>
        <taxon>Imparidentia</taxon>
        <taxon>Neoheterodontei</taxon>
        <taxon>Myida</taxon>
        <taxon>Dreissenoidea</taxon>
        <taxon>Dreissenidae</taxon>
        <taxon>Dreissena</taxon>
    </lineage>
</organism>
<dbReference type="GO" id="GO:0034237">
    <property type="term" value="F:protein kinase A regulatory subunit binding"/>
    <property type="evidence" value="ECO:0007669"/>
    <property type="project" value="TreeGrafter"/>
</dbReference>
<evidence type="ECO:0000256" key="3">
    <source>
        <dbReference type="ARBA" id="ARBA00023034"/>
    </source>
</evidence>
<sequence length="382" mass="40537">MMEESSDESAELVDKEEAVTAEKQFTAQQTGSGTNGELAPPAPLPSFITSPGNLPSMKAGSPPPTTPTNVPQSVNVTMASTGAGPTHSPGSPGPVGGQATSSSQGLQSSASFQQVTAPGPQQSPFEASSAINVITEPETDISVLKPNAERGLFSWLSGNRMISKVMEKTKSSVESMITTLDPGMTEVIKSGGDVCIVVTSTAETKVGAVREAFQTVFGKATVYGKASTATTAAQPVGFTSGVKGAQERIQNLRQSASIPDNQPIVSLEGFIVEMLPDRWYELSCLILQDPVHRIDLQTFSQPAPIPAEYILKIQDQTDKDYPLRWSGFSVTVGQVIEEACPHIGHTDWQLGVTGVSRRESLCLAAKALAYMYKQRLPTSFES</sequence>
<feature type="region of interest" description="Disordered" evidence="4">
    <location>
        <begin position="1"/>
        <end position="124"/>
    </location>
</feature>
<feature type="domain" description="Non-canonical purine NTP phosphatase/PRRC1" evidence="5">
    <location>
        <begin position="200"/>
        <end position="315"/>
    </location>
</feature>
<feature type="compositionally biased region" description="Polar residues" evidence="4">
    <location>
        <begin position="23"/>
        <end position="32"/>
    </location>
</feature>
<evidence type="ECO:0000313" key="6">
    <source>
        <dbReference type="EMBL" id="KAH3841322.1"/>
    </source>
</evidence>
<name>A0A9D4QST9_DREPO</name>
<evidence type="ECO:0000256" key="1">
    <source>
        <dbReference type="ARBA" id="ARBA00004555"/>
    </source>
</evidence>
<protein>
    <recommendedName>
        <fullName evidence="5">Non-canonical purine NTP phosphatase/PRRC1 domain-containing protein</fullName>
    </recommendedName>
</protein>
<dbReference type="InterPro" id="IPR029001">
    <property type="entry name" value="ITPase-like_fam"/>
</dbReference>
<reference evidence="6" key="2">
    <citation type="submission" date="2020-11" db="EMBL/GenBank/DDBJ databases">
        <authorList>
            <person name="McCartney M.A."/>
            <person name="Auch B."/>
            <person name="Kono T."/>
            <person name="Mallez S."/>
            <person name="Becker A."/>
            <person name="Gohl D.M."/>
            <person name="Silverstein K.A.T."/>
            <person name="Koren S."/>
            <person name="Bechman K.B."/>
            <person name="Herman A."/>
            <person name="Abrahante J.E."/>
            <person name="Garbe J."/>
        </authorList>
    </citation>
    <scope>NUCLEOTIDE SEQUENCE</scope>
    <source>
        <strain evidence="6">Duluth1</strain>
        <tissue evidence="6">Whole animal</tissue>
    </source>
</reference>
<reference evidence="6" key="1">
    <citation type="journal article" date="2019" name="bioRxiv">
        <title>The Genome of the Zebra Mussel, Dreissena polymorpha: A Resource for Invasive Species Research.</title>
        <authorList>
            <person name="McCartney M.A."/>
            <person name="Auch B."/>
            <person name="Kono T."/>
            <person name="Mallez S."/>
            <person name="Zhang Y."/>
            <person name="Obille A."/>
            <person name="Becker A."/>
            <person name="Abrahante J.E."/>
            <person name="Garbe J."/>
            <person name="Badalamenti J.P."/>
            <person name="Herman A."/>
            <person name="Mangelson H."/>
            <person name="Liachko I."/>
            <person name="Sullivan S."/>
            <person name="Sone E.D."/>
            <person name="Koren S."/>
            <person name="Silverstein K.A.T."/>
            <person name="Beckman K.B."/>
            <person name="Gohl D.M."/>
        </authorList>
    </citation>
    <scope>NUCLEOTIDE SEQUENCE</scope>
    <source>
        <strain evidence="6">Duluth1</strain>
        <tissue evidence="6">Whole animal</tissue>
    </source>
</reference>
<keyword evidence="3" id="KW-0333">Golgi apparatus</keyword>
<gene>
    <name evidence="6" type="ORF">DPMN_114781</name>
</gene>
<evidence type="ECO:0000256" key="4">
    <source>
        <dbReference type="SAM" id="MobiDB-lite"/>
    </source>
</evidence>
<dbReference type="Gene3D" id="3.90.950.10">
    <property type="match status" value="1"/>
</dbReference>
<comment type="similarity">
    <text evidence="2">Belongs to the PRRC1 family.</text>
</comment>
<feature type="compositionally biased region" description="Low complexity" evidence="4">
    <location>
        <begin position="97"/>
        <end position="114"/>
    </location>
</feature>
<evidence type="ECO:0000256" key="2">
    <source>
        <dbReference type="ARBA" id="ARBA00010298"/>
    </source>
</evidence>
<dbReference type="PANTHER" id="PTHR23276:SF2">
    <property type="entry name" value="PROTEIN PRRC1"/>
    <property type="match status" value="1"/>
</dbReference>
<dbReference type="Pfam" id="PF01931">
    <property type="entry name" value="NTPase_I-T"/>
    <property type="match status" value="1"/>
</dbReference>
<accession>A0A9D4QST9</accession>
<dbReference type="InterPro" id="IPR026533">
    <property type="entry name" value="NTPase/PRRC1"/>
</dbReference>
<dbReference type="GO" id="GO:0005794">
    <property type="term" value="C:Golgi apparatus"/>
    <property type="evidence" value="ECO:0007669"/>
    <property type="project" value="UniProtKB-SubCell"/>
</dbReference>
<dbReference type="Proteomes" id="UP000828390">
    <property type="component" value="Unassembled WGS sequence"/>
</dbReference>
<dbReference type="EMBL" id="JAIWYP010000004">
    <property type="protein sequence ID" value="KAH3841322.1"/>
    <property type="molecule type" value="Genomic_DNA"/>
</dbReference>
<keyword evidence="7" id="KW-1185">Reference proteome</keyword>
<dbReference type="FunFam" id="3.90.950.10:FF:000017">
    <property type="entry name" value="Protein PRRC1-B"/>
    <property type="match status" value="1"/>
</dbReference>
<feature type="compositionally biased region" description="Polar residues" evidence="4">
    <location>
        <begin position="67"/>
        <end position="80"/>
    </location>
</feature>